<keyword evidence="5 7" id="KW-0067">ATP-binding</keyword>
<evidence type="ECO:0000256" key="7">
    <source>
        <dbReference type="PIRSR" id="PIRSR630616-2"/>
    </source>
</evidence>
<dbReference type="PROSITE" id="PS50011">
    <property type="entry name" value="PROTEIN_KINASE_DOM"/>
    <property type="match status" value="1"/>
</dbReference>
<dbReference type="Proteomes" id="UP000332933">
    <property type="component" value="Unassembled WGS sequence"/>
</dbReference>
<evidence type="ECO:0000256" key="6">
    <source>
        <dbReference type="PIRSR" id="PIRSR630616-1"/>
    </source>
</evidence>
<protein>
    <submittedName>
        <fullName evidence="11">Aste57867_20812 protein</fullName>
    </submittedName>
</protein>
<feature type="active site" description="Proton acceptor" evidence="6">
    <location>
        <position position="217"/>
    </location>
</feature>
<sequence>MIFLTNQNGVYEYTHIPVQCGGVARSYSTNETAFRFYFQPITSLGLKIGDEAFSVRQIRSICRCREVQCSISPFLFCRMEQFAVLREVAPAIYGSILLCKDKASGNLVIVKRVQIATASKHKALSGPTVQEDIHVEKHVYRVVQKHGGHRNVLPFLNAFEQDGHEHFVLEYCAAGDLFNLLRNAPHQRFPAAQASHYFRHVVQGISFLHSIGIAHGDISLENILVGQDDTCKLMDFGLAVESTECRRPVTAAGKFFYMPPEMFASAQFDAMKADMWSLGILLVVMLTGMPPFGRATSSDNVFVSFETYGIRTLLRGWKVSHYFSSDAMDLVEMLLVASPQQRLSIQDVLHHPYLATRSSHNPTIATRMSSTSTSMRESFLESSTTMRESSVRGSMLSGKDDKKRPGSVRRFFQKIFGKSNARRDPSEVTVDMDNQEH</sequence>
<keyword evidence="3 7" id="KW-0547">Nucleotide-binding</keyword>
<dbReference type="Gene3D" id="1.10.510.10">
    <property type="entry name" value="Transferase(Phosphotransferase) domain 1"/>
    <property type="match status" value="1"/>
</dbReference>
<dbReference type="OrthoDB" id="541276at2759"/>
<dbReference type="InterPro" id="IPR030616">
    <property type="entry name" value="Aur-like"/>
</dbReference>
<gene>
    <name evidence="11" type="primary">Aste57867_20812</name>
    <name evidence="10" type="ORF">As57867_020744</name>
    <name evidence="11" type="ORF">ASTE57867_20812</name>
</gene>
<keyword evidence="4" id="KW-0418">Kinase</keyword>
<feature type="domain" description="Protein kinase" evidence="9">
    <location>
        <begin position="82"/>
        <end position="354"/>
    </location>
</feature>
<keyword evidence="1" id="KW-0723">Serine/threonine-protein kinase</keyword>
<feature type="compositionally biased region" description="Polar residues" evidence="8">
    <location>
        <begin position="381"/>
        <end position="392"/>
    </location>
</feature>
<evidence type="ECO:0000256" key="1">
    <source>
        <dbReference type="ARBA" id="ARBA00022527"/>
    </source>
</evidence>
<keyword evidence="12" id="KW-1185">Reference proteome</keyword>
<dbReference type="Pfam" id="PF00069">
    <property type="entry name" value="Pkinase"/>
    <property type="match status" value="1"/>
</dbReference>
<organism evidence="11 12">
    <name type="scientific">Aphanomyces stellatus</name>
    <dbReference type="NCBI Taxonomy" id="120398"/>
    <lineage>
        <taxon>Eukaryota</taxon>
        <taxon>Sar</taxon>
        <taxon>Stramenopiles</taxon>
        <taxon>Oomycota</taxon>
        <taxon>Saprolegniomycetes</taxon>
        <taxon>Saprolegniales</taxon>
        <taxon>Verrucalvaceae</taxon>
        <taxon>Aphanomyces</taxon>
    </lineage>
</organism>
<dbReference type="PANTHER" id="PTHR24350">
    <property type="entry name" value="SERINE/THREONINE-PROTEIN KINASE IAL-RELATED"/>
    <property type="match status" value="1"/>
</dbReference>
<feature type="binding site" evidence="7">
    <location>
        <position position="235"/>
    </location>
    <ligand>
        <name>ATP</name>
        <dbReference type="ChEBI" id="CHEBI:30616"/>
    </ligand>
</feature>
<evidence type="ECO:0000256" key="4">
    <source>
        <dbReference type="ARBA" id="ARBA00022777"/>
    </source>
</evidence>
<dbReference type="InterPro" id="IPR011009">
    <property type="entry name" value="Kinase-like_dom_sf"/>
</dbReference>
<proteinExistence type="predicted"/>
<keyword evidence="2" id="KW-0808">Transferase</keyword>
<dbReference type="AlphaFoldDB" id="A0A485LGH5"/>
<evidence type="ECO:0000313" key="12">
    <source>
        <dbReference type="Proteomes" id="UP000332933"/>
    </source>
</evidence>
<dbReference type="GO" id="GO:0004674">
    <property type="term" value="F:protein serine/threonine kinase activity"/>
    <property type="evidence" value="ECO:0007669"/>
    <property type="project" value="UniProtKB-KW"/>
</dbReference>
<evidence type="ECO:0000256" key="8">
    <source>
        <dbReference type="SAM" id="MobiDB-lite"/>
    </source>
</evidence>
<dbReference type="InterPro" id="IPR000719">
    <property type="entry name" value="Prot_kinase_dom"/>
</dbReference>
<evidence type="ECO:0000259" key="9">
    <source>
        <dbReference type="PROSITE" id="PS50011"/>
    </source>
</evidence>
<dbReference type="SUPFAM" id="SSF56112">
    <property type="entry name" value="Protein kinase-like (PK-like)"/>
    <property type="match status" value="1"/>
</dbReference>
<evidence type="ECO:0000256" key="5">
    <source>
        <dbReference type="ARBA" id="ARBA00022840"/>
    </source>
</evidence>
<feature type="binding site" evidence="7">
    <location>
        <begin position="221"/>
        <end position="222"/>
    </location>
    <ligand>
        <name>ATP</name>
        <dbReference type="ChEBI" id="CHEBI:30616"/>
    </ligand>
</feature>
<feature type="region of interest" description="Disordered" evidence="8">
    <location>
        <begin position="381"/>
        <end position="437"/>
    </location>
</feature>
<reference evidence="11 12" key="1">
    <citation type="submission" date="2019-03" db="EMBL/GenBank/DDBJ databases">
        <authorList>
            <person name="Gaulin E."/>
            <person name="Dumas B."/>
        </authorList>
    </citation>
    <scope>NUCLEOTIDE SEQUENCE [LARGE SCALE GENOMIC DNA]</scope>
    <source>
        <strain evidence="11">CBS 568.67</strain>
    </source>
</reference>
<evidence type="ECO:0000313" key="10">
    <source>
        <dbReference type="EMBL" id="KAF0687448.1"/>
    </source>
</evidence>
<dbReference type="EMBL" id="CAADRA010006939">
    <property type="protein sequence ID" value="VFT97491.1"/>
    <property type="molecule type" value="Genomic_DNA"/>
</dbReference>
<reference evidence="10" key="2">
    <citation type="submission" date="2019-06" db="EMBL/GenBank/DDBJ databases">
        <title>Genomics analysis of Aphanomyces spp. identifies a new class of oomycete effector associated with host adaptation.</title>
        <authorList>
            <person name="Gaulin E."/>
        </authorList>
    </citation>
    <scope>NUCLEOTIDE SEQUENCE</scope>
    <source>
        <strain evidence="10">CBS 578.67</strain>
    </source>
</reference>
<evidence type="ECO:0000256" key="3">
    <source>
        <dbReference type="ARBA" id="ARBA00022741"/>
    </source>
</evidence>
<dbReference type="GO" id="GO:0005524">
    <property type="term" value="F:ATP binding"/>
    <property type="evidence" value="ECO:0007669"/>
    <property type="project" value="UniProtKB-KW"/>
</dbReference>
<evidence type="ECO:0000256" key="2">
    <source>
        <dbReference type="ARBA" id="ARBA00022679"/>
    </source>
</evidence>
<feature type="binding site" evidence="7">
    <location>
        <position position="111"/>
    </location>
    <ligand>
        <name>ATP</name>
        <dbReference type="ChEBI" id="CHEBI:30616"/>
    </ligand>
</feature>
<accession>A0A485LGH5</accession>
<dbReference type="EMBL" id="VJMH01006913">
    <property type="protein sequence ID" value="KAF0687448.1"/>
    <property type="molecule type" value="Genomic_DNA"/>
</dbReference>
<evidence type="ECO:0000313" key="11">
    <source>
        <dbReference type="EMBL" id="VFT97491.1"/>
    </source>
</evidence>
<name>A0A485LGH5_9STRA</name>